<feature type="signal peptide" evidence="2">
    <location>
        <begin position="1"/>
        <end position="22"/>
    </location>
</feature>
<evidence type="ECO:0000313" key="4">
    <source>
        <dbReference type="Proteomes" id="UP000623687"/>
    </source>
</evidence>
<evidence type="ECO:0000313" key="3">
    <source>
        <dbReference type="EMBL" id="KAF7419510.1"/>
    </source>
</evidence>
<dbReference type="RefSeq" id="XP_036626364.1">
    <property type="nucleotide sequence ID" value="XM_036771743.1"/>
</dbReference>
<reference evidence="3" key="1">
    <citation type="submission" date="2019-07" db="EMBL/GenBank/DDBJ databases">
        <authorList>
            <person name="Palmer J.M."/>
        </authorList>
    </citation>
    <scope>NUCLEOTIDE SEQUENCE</scope>
    <source>
        <strain evidence="3">PC9</strain>
    </source>
</reference>
<organism evidence="3 4">
    <name type="scientific">Pleurotus ostreatus</name>
    <name type="common">Oyster mushroom</name>
    <name type="synonym">White-rot fungus</name>
    <dbReference type="NCBI Taxonomy" id="5322"/>
    <lineage>
        <taxon>Eukaryota</taxon>
        <taxon>Fungi</taxon>
        <taxon>Dikarya</taxon>
        <taxon>Basidiomycota</taxon>
        <taxon>Agaricomycotina</taxon>
        <taxon>Agaricomycetes</taxon>
        <taxon>Agaricomycetidae</taxon>
        <taxon>Agaricales</taxon>
        <taxon>Pleurotineae</taxon>
        <taxon>Pleurotaceae</taxon>
        <taxon>Pleurotus</taxon>
    </lineage>
</organism>
<keyword evidence="1" id="KW-0472">Membrane</keyword>
<dbReference type="VEuPathDB" id="FungiDB:PC9H_002101"/>
<dbReference type="AlphaFoldDB" id="A0A8H7DMB9"/>
<keyword evidence="1" id="KW-1133">Transmembrane helix</keyword>
<feature type="transmembrane region" description="Helical" evidence="1">
    <location>
        <begin position="144"/>
        <end position="170"/>
    </location>
</feature>
<dbReference type="EMBL" id="JACETU010000010">
    <property type="protein sequence ID" value="KAF7419510.1"/>
    <property type="molecule type" value="Genomic_DNA"/>
</dbReference>
<comment type="caution">
    <text evidence="3">The sequence shown here is derived from an EMBL/GenBank/DDBJ whole genome shotgun (WGS) entry which is preliminary data.</text>
</comment>
<keyword evidence="4" id="KW-1185">Reference proteome</keyword>
<proteinExistence type="predicted"/>
<dbReference type="GeneID" id="59371942"/>
<evidence type="ECO:0000256" key="1">
    <source>
        <dbReference type="SAM" id="Phobius"/>
    </source>
</evidence>
<evidence type="ECO:0000256" key="2">
    <source>
        <dbReference type="SAM" id="SignalP"/>
    </source>
</evidence>
<gene>
    <name evidence="3" type="ORF">PC9H_002101</name>
</gene>
<sequence length="173" mass="18132">MIFSRVLPFFALALSFSILSVAKPVAETSVLERTDGDVGTADVAAVLTRLKASTDSTLSQMNTLMDSNHANSANIVPLMHDLTKSFTTAGDSLKALKGKVSARQLGPTDSEIAALLADIIAALVTTLGRLFVRAIIFLPTLMTLIVSLDLVLHDLLVAVEALVGGVLALVTGM</sequence>
<dbReference type="Proteomes" id="UP000623687">
    <property type="component" value="Unassembled WGS sequence"/>
</dbReference>
<accession>A0A8H7DMB9</accession>
<feature type="chain" id="PRO_5034586110" evidence="2">
    <location>
        <begin position="23"/>
        <end position="173"/>
    </location>
</feature>
<keyword evidence="2" id="KW-0732">Signal</keyword>
<feature type="transmembrane region" description="Helical" evidence="1">
    <location>
        <begin position="112"/>
        <end position="132"/>
    </location>
</feature>
<protein>
    <submittedName>
        <fullName evidence="3">Uncharacterized protein</fullName>
    </submittedName>
</protein>
<keyword evidence="1" id="KW-0812">Transmembrane</keyword>
<name>A0A8H7DMB9_PLEOS</name>
<dbReference type="OrthoDB" id="2575973at2759"/>